<dbReference type="EMBL" id="LASV01000384">
    <property type="protein sequence ID" value="KKA19084.1"/>
    <property type="molecule type" value="Genomic_DNA"/>
</dbReference>
<organism evidence="1 2">
    <name type="scientific">Rasamsonia emersonii (strain ATCC 16479 / CBS 393.64 / IMI 116815)</name>
    <dbReference type="NCBI Taxonomy" id="1408163"/>
    <lineage>
        <taxon>Eukaryota</taxon>
        <taxon>Fungi</taxon>
        <taxon>Dikarya</taxon>
        <taxon>Ascomycota</taxon>
        <taxon>Pezizomycotina</taxon>
        <taxon>Eurotiomycetes</taxon>
        <taxon>Eurotiomycetidae</taxon>
        <taxon>Eurotiales</taxon>
        <taxon>Trichocomaceae</taxon>
        <taxon>Rasamsonia</taxon>
    </lineage>
</organism>
<dbReference type="GeneID" id="25319239"/>
<comment type="caution">
    <text evidence="1">The sequence shown here is derived from an EMBL/GenBank/DDBJ whole genome shotgun (WGS) entry which is preliminary data.</text>
</comment>
<keyword evidence="2" id="KW-1185">Reference proteome</keyword>
<evidence type="ECO:0000313" key="2">
    <source>
        <dbReference type="Proteomes" id="UP000053958"/>
    </source>
</evidence>
<sequence>MMRFNCNLPEPMPSHATRTDSHSMDQYGSVWVLGEKKKAVSVLVLVRGKPEEKFGSFRNGVHDSIIHQMKSMDGVGIYALYLVHGCYVPDPVYVFLRFF</sequence>
<protein>
    <submittedName>
        <fullName evidence="1">Uncharacterized protein</fullName>
    </submittedName>
</protein>
<accession>A0A0F4YLG6</accession>
<reference evidence="1 2" key="1">
    <citation type="submission" date="2015-04" db="EMBL/GenBank/DDBJ databases">
        <authorList>
            <person name="Heijne W.H."/>
            <person name="Fedorova N.D."/>
            <person name="Nierman W.C."/>
            <person name="Vollebregt A.W."/>
            <person name="Zhao Z."/>
            <person name="Wu L."/>
            <person name="Kumar M."/>
            <person name="Stam H."/>
            <person name="van den Berg M.A."/>
            <person name="Pel H.J."/>
        </authorList>
    </citation>
    <scope>NUCLEOTIDE SEQUENCE [LARGE SCALE GENOMIC DNA]</scope>
    <source>
        <strain evidence="1 2">CBS 393.64</strain>
    </source>
</reference>
<dbReference type="RefSeq" id="XP_013325696.1">
    <property type="nucleotide sequence ID" value="XM_013470242.1"/>
</dbReference>
<gene>
    <name evidence="1" type="ORF">T310_6962</name>
</gene>
<proteinExistence type="predicted"/>
<dbReference type="AlphaFoldDB" id="A0A0F4YLG6"/>
<evidence type="ECO:0000313" key="1">
    <source>
        <dbReference type="EMBL" id="KKA19084.1"/>
    </source>
</evidence>
<name>A0A0F4YLG6_RASE3</name>
<dbReference type="Proteomes" id="UP000053958">
    <property type="component" value="Unassembled WGS sequence"/>
</dbReference>